<dbReference type="Proteomes" id="UP001497527">
    <property type="component" value="Unassembled WGS sequence"/>
</dbReference>
<proteinExistence type="predicted"/>
<feature type="domain" description="Response regulatory" evidence="2">
    <location>
        <begin position="5"/>
        <end position="123"/>
    </location>
</feature>
<keyword evidence="4" id="KW-1185">Reference proteome</keyword>
<gene>
    <name evidence="3" type="ORF">T190423A01A_60127</name>
</gene>
<dbReference type="SMART" id="SM00448">
    <property type="entry name" value="REC"/>
    <property type="match status" value="1"/>
</dbReference>
<dbReference type="EMBL" id="CAXJIO010000015">
    <property type="protein sequence ID" value="CAL2104190.1"/>
    <property type="molecule type" value="Genomic_DNA"/>
</dbReference>
<dbReference type="PROSITE" id="PS50110">
    <property type="entry name" value="RESPONSE_REGULATORY"/>
    <property type="match status" value="1"/>
</dbReference>
<keyword evidence="1" id="KW-0597">Phosphoprotein</keyword>
<evidence type="ECO:0000313" key="3">
    <source>
        <dbReference type="EMBL" id="CAL2104190.1"/>
    </source>
</evidence>
<evidence type="ECO:0000313" key="4">
    <source>
        <dbReference type="Proteomes" id="UP001497527"/>
    </source>
</evidence>
<evidence type="ECO:0000256" key="1">
    <source>
        <dbReference type="PROSITE-ProRule" id="PRU00169"/>
    </source>
</evidence>
<dbReference type="RefSeq" id="WP_348718461.1">
    <property type="nucleotide sequence ID" value="NZ_CAXJIO010000015.1"/>
</dbReference>
<comment type="caution">
    <text evidence="3">The sequence shown here is derived from an EMBL/GenBank/DDBJ whole genome shotgun (WGS) entry which is preliminary data.</text>
</comment>
<name>A0ABM9PEY9_9FLAO</name>
<sequence>MENLHILFIDDDEIERLKFNRICKQSEYTTTITQAENGEEALQKIEEKLPQLIVLDLNMPKMNGIEFLSILRKNERLKYIPIVVLSSSDNQDDVKKCFEIGISGYLIKPLRYDDYKQTITKLLAYWNVNNLLI</sequence>
<dbReference type="Pfam" id="PF00072">
    <property type="entry name" value="Response_reg"/>
    <property type="match status" value="1"/>
</dbReference>
<dbReference type="InterPro" id="IPR052893">
    <property type="entry name" value="TCS_response_regulator"/>
</dbReference>
<dbReference type="PANTHER" id="PTHR44520:SF2">
    <property type="entry name" value="RESPONSE REGULATOR RCP1"/>
    <property type="match status" value="1"/>
</dbReference>
<organism evidence="3 4">
    <name type="scientific">Tenacibaculum polynesiense</name>
    <dbReference type="NCBI Taxonomy" id="3137857"/>
    <lineage>
        <taxon>Bacteria</taxon>
        <taxon>Pseudomonadati</taxon>
        <taxon>Bacteroidota</taxon>
        <taxon>Flavobacteriia</taxon>
        <taxon>Flavobacteriales</taxon>
        <taxon>Flavobacteriaceae</taxon>
        <taxon>Tenacibaculum</taxon>
    </lineage>
</organism>
<protein>
    <submittedName>
        <fullName evidence="3">Transcriptional regulator</fullName>
    </submittedName>
</protein>
<accession>A0ABM9PEY9</accession>
<dbReference type="InterPro" id="IPR011006">
    <property type="entry name" value="CheY-like_superfamily"/>
</dbReference>
<dbReference type="InterPro" id="IPR001789">
    <property type="entry name" value="Sig_transdc_resp-reg_receiver"/>
</dbReference>
<dbReference type="SUPFAM" id="SSF52172">
    <property type="entry name" value="CheY-like"/>
    <property type="match status" value="1"/>
</dbReference>
<dbReference type="PANTHER" id="PTHR44520">
    <property type="entry name" value="RESPONSE REGULATOR RCP1-RELATED"/>
    <property type="match status" value="1"/>
</dbReference>
<dbReference type="Gene3D" id="3.40.50.2300">
    <property type="match status" value="1"/>
</dbReference>
<feature type="modified residue" description="4-aspartylphosphate" evidence="1">
    <location>
        <position position="56"/>
    </location>
</feature>
<evidence type="ECO:0000259" key="2">
    <source>
        <dbReference type="PROSITE" id="PS50110"/>
    </source>
</evidence>
<reference evidence="3 4" key="1">
    <citation type="submission" date="2024-05" db="EMBL/GenBank/DDBJ databases">
        <authorList>
            <person name="Duchaud E."/>
        </authorList>
    </citation>
    <scope>NUCLEOTIDE SEQUENCE [LARGE SCALE GENOMIC DNA]</scope>
    <source>
        <strain evidence="3">Ena-SAMPLE-TAB-13-05-2024-13:56:06:370-140308</strain>
    </source>
</reference>
<dbReference type="CDD" id="cd17557">
    <property type="entry name" value="REC_Rcp-like"/>
    <property type="match status" value="1"/>
</dbReference>